<feature type="domain" description="EF-hand" evidence="6">
    <location>
        <begin position="122"/>
        <end position="157"/>
    </location>
</feature>
<proteinExistence type="inferred from homology"/>
<evidence type="ECO:0000313" key="7">
    <source>
        <dbReference type="Proteomes" id="UP000000715"/>
    </source>
</evidence>
<dbReference type="SMART" id="SM00054">
    <property type="entry name" value="EFh"/>
    <property type="match status" value="4"/>
</dbReference>
<dbReference type="RefSeq" id="XP_004748023.1">
    <property type="nucleotide sequence ID" value="XM_004747966.2"/>
</dbReference>
<evidence type="ECO:0000256" key="1">
    <source>
        <dbReference type="ARBA" id="ARBA00005253"/>
    </source>
</evidence>
<sequence length="266" mass="30320">MCYSPPDPRVSCSNPSSRGKLRSMLASAPGTQERAASSFVPCPHQPLIPALGDPFRGGNRNHWFAREELDTEKRLRNCWRVWASRKEVLSSEKAARVGKASNYCTDSDQWKKKAEKLELNETQKQEIKEAFDLFDVDGSGTIDVKELKIAMQALGFDPKKEEIKKMIAEIDKEGTGTITFEDFFAIMSVKMSEKNEKEEILKAFKLFDDDDTGSITLNNIKRVAKELGENLTDDELKEMLDEADCDRDGEINEEEFLRMMKRTTLY</sequence>
<feature type="domain" description="EF-hand" evidence="6">
    <location>
        <begin position="195"/>
        <end position="230"/>
    </location>
</feature>
<dbReference type="OrthoDB" id="343296at2759"/>
<evidence type="ECO:0000259" key="6">
    <source>
        <dbReference type="PROSITE" id="PS50222"/>
    </source>
</evidence>
<feature type="region of interest" description="Disordered" evidence="5">
    <location>
        <begin position="1"/>
        <end position="37"/>
    </location>
</feature>
<feature type="domain" description="EF-hand" evidence="6">
    <location>
        <begin position="158"/>
        <end position="193"/>
    </location>
</feature>
<dbReference type="PROSITE" id="PS50222">
    <property type="entry name" value="EF_HAND_2"/>
    <property type="match status" value="4"/>
</dbReference>
<organism evidence="7 8">
    <name type="scientific">Mustela putorius furo</name>
    <name type="common">European domestic ferret</name>
    <name type="synonym">Mustela furo</name>
    <dbReference type="NCBI Taxonomy" id="9669"/>
    <lineage>
        <taxon>Eukaryota</taxon>
        <taxon>Metazoa</taxon>
        <taxon>Chordata</taxon>
        <taxon>Craniata</taxon>
        <taxon>Vertebrata</taxon>
        <taxon>Euteleostomi</taxon>
        <taxon>Mammalia</taxon>
        <taxon>Eutheria</taxon>
        <taxon>Laurasiatheria</taxon>
        <taxon>Carnivora</taxon>
        <taxon>Caniformia</taxon>
        <taxon>Musteloidea</taxon>
        <taxon>Mustelidae</taxon>
        <taxon>Mustelinae</taxon>
        <taxon>Mustela</taxon>
    </lineage>
</organism>
<keyword evidence="7" id="KW-1185">Reference proteome</keyword>
<evidence type="ECO:0000256" key="3">
    <source>
        <dbReference type="ARBA" id="ARBA00022737"/>
    </source>
</evidence>
<dbReference type="InterPro" id="IPR011992">
    <property type="entry name" value="EF-hand-dom_pair"/>
</dbReference>
<keyword evidence="4" id="KW-0106">Calcium</keyword>
<dbReference type="FunFam" id="1.10.238.10:FF:000070">
    <property type="entry name" value="Centrin-1"/>
    <property type="match status" value="1"/>
</dbReference>
<evidence type="ECO:0000313" key="8">
    <source>
        <dbReference type="RefSeq" id="XP_004748023.1"/>
    </source>
</evidence>
<keyword evidence="2" id="KW-0479">Metal-binding</keyword>
<dbReference type="AlphaFoldDB" id="A0A8U0MNR3"/>
<keyword evidence="3" id="KW-0677">Repeat</keyword>
<dbReference type="GO" id="GO:0005815">
    <property type="term" value="C:microtubule organizing center"/>
    <property type="evidence" value="ECO:0007669"/>
    <property type="project" value="UniProtKB-ARBA"/>
</dbReference>
<dbReference type="Proteomes" id="UP000000715">
    <property type="component" value="Unplaced"/>
</dbReference>
<evidence type="ECO:0000256" key="2">
    <source>
        <dbReference type="ARBA" id="ARBA00022723"/>
    </source>
</evidence>
<dbReference type="SUPFAM" id="SSF47473">
    <property type="entry name" value="EF-hand"/>
    <property type="match status" value="1"/>
</dbReference>
<gene>
    <name evidence="8" type="primary">LOC101672095</name>
</gene>
<protein>
    <submittedName>
        <fullName evidence="8">Centrin-4 isoform X1</fullName>
    </submittedName>
</protein>
<evidence type="ECO:0000256" key="5">
    <source>
        <dbReference type="SAM" id="MobiDB-lite"/>
    </source>
</evidence>
<dbReference type="FunFam" id="1.10.238.10:FF:000077">
    <property type="entry name" value="Centrin 1"/>
    <property type="match status" value="1"/>
</dbReference>
<dbReference type="InterPro" id="IPR002048">
    <property type="entry name" value="EF_hand_dom"/>
</dbReference>
<dbReference type="Gene3D" id="1.10.238.10">
    <property type="entry name" value="EF-hand"/>
    <property type="match status" value="2"/>
</dbReference>
<dbReference type="Pfam" id="PF13499">
    <property type="entry name" value="EF-hand_7"/>
    <property type="match status" value="2"/>
</dbReference>
<evidence type="ECO:0000256" key="4">
    <source>
        <dbReference type="ARBA" id="ARBA00022837"/>
    </source>
</evidence>
<dbReference type="CDD" id="cd00051">
    <property type="entry name" value="EFh"/>
    <property type="match status" value="2"/>
</dbReference>
<dbReference type="GO" id="GO:0005509">
    <property type="term" value="F:calcium ion binding"/>
    <property type="evidence" value="ECO:0007669"/>
    <property type="project" value="InterPro"/>
</dbReference>
<comment type="similarity">
    <text evidence="1">Belongs to the centrin family.</text>
</comment>
<dbReference type="GeneID" id="101672095"/>
<dbReference type="PROSITE" id="PS00018">
    <property type="entry name" value="EF_HAND_1"/>
    <property type="match status" value="2"/>
</dbReference>
<accession>A0A8U0MNR3</accession>
<dbReference type="KEGG" id="mpuf:101672095"/>
<dbReference type="InterPro" id="IPR018247">
    <property type="entry name" value="EF_Hand_1_Ca_BS"/>
</dbReference>
<reference evidence="8" key="1">
    <citation type="submission" date="2025-08" db="UniProtKB">
        <authorList>
            <consortium name="RefSeq"/>
        </authorList>
    </citation>
    <scope>IDENTIFICATION</scope>
    <source>
        <tissue evidence="8">Brain</tissue>
    </source>
</reference>
<dbReference type="PANTHER" id="PTHR23050">
    <property type="entry name" value="CALCIUM BINDING PROTEIN"/>
    <property type="match status" value="1"/>
</dbReference>
<name>A0A8U0MNR3_MUSPF</name>
<feature type="domain" description="EF-hand" evidence="6">
    <location>
        <begin position="231"/>
        <end position="266"/>
    </location>
</feature>
<dbReference type="InterPro" id="IPR050145">
    <property type="entry name" value="Centrin_CML-like"/>
</dbReference>